<organism evidence="2 3">
    <name type="scientific">Dibothriocephalus latus</name>
    <name type="common">Fish tapeworm</name>
    <name type="synonym">Diphyllobothrium latum</name>
    <dbReference type="NCBI Taxonomy" id="60516"/>
    <lineage>
        <taxon>Eukaryota</taxon>
        <taxon>Metazoa</taxon>
        <taxon>Spiralia</taxon>
        <taxon>Lophotrochozoa</taxon>
        <taxon>Platyhelminthes</taxon>
        <taxon>Cestoda</taxon>
        <taxon>Eucestoda</taxon>
        <taxon>Diphyllobothriidea</taxon>
        <taxon>Diphyllobothriidae</taxon>
        <taxon>Dibothriocephalus</taxon>
    </lineage>
</organism>
<dbReference type="OrthoDB" id="843225at2759"/>
<name>A0A3P7LDS1_DIBLA</name>
<evidence type="ECO:0000259" key="1">
    <source>
        <dbReference type="Pfam" id="PF00582"/>
    </source>
</evidence>
<gene>
    <name evidence="2" type="ORF">DILT_LOCUS7291</name>
</gene>
<keyword evidence="3" id="KW-1185">Reference proteome</keyword>
<dbReference type="Pfam" id="PF00582">
    <property type="entry name" value="Usp"/>
    <property type="match status" value="1"/>
</dbReference>
<proteinExistence type="predicted"/>
<dbReference type="InterPro" id="IPR006016">
    <property type="entry name" value="UspA"/>
</dbReference>
<dbReference type="Gene3D" id="3.40.50.620">
    <property type="entry name" value="HUPs"/>
    <property type="match status" value="1"/>
</dbReference>
<dbReference type="PANTHER" id="PTHR46989:SF3">
    <property type="entry name" value="USPA DOMAIN-CONTAINING PROTEIN"/>
    <property type="match status" value="1"/>
</dbReference>
<feature type="domain" description="UspA" evidence="1">
    <location>
        <begin position="27"/>
        <end position="174"/>
    </location>
</feature>
<protein>
    <recommendedName>
        <fullName evidence="1">UspA domain-containing protein</fullName>
    </recommendedName>
</protein>
<dbReference type="InterPro" id="IPR014729">
    <property type="entry name" value="Rossmann-like_a/b/a_fold"/>
</dbReference>
<sequence>MAAADSSPLELSSKDCENEDHISTAERKVLISVDGSEDSARAFEWYTTNLLRENDGVVLVHVVEPVNAGVNYGLATKSTILTDDFCKHITELADNGRALGRKYLDQSKGFGIRARFVLHIGAKPGEHICRLSKELSIDVIVMGSRGLGKIRRTFLGSVSDYVLHHAITPVIIIPPQKKDA</sequence>
<dbReference type="SUPFAM" id="SSF52402">
    <property type="entry name" value="Adenine nucleotide alpha hydrolases-like"/>
    <property type="match status" value="1"/>
</dbReference>
<evidence type="ECO:0000313" key="3">
    <source>
        <dbReference type="Proteomes" id="UP000281553"/>
    </source>
</evidence>
<dbReference type="PANTHER" id="PTHR46989">
    <property type="entry name" value="USP DOMAIN-CONTAINING PROTEIN"/>
    <property type="match status" value="1"/>
</dbReference>
<dbReference type="InterPro" id="IPR006015">
    <property type="entry name" value="Universal_stress_UspA"/>
</dbReference>
<dbReference type="CDD" id="cd23659">
    <property type="entry name" value="USP_At3g01520-like"/>
    <property type="match status" value="1"/>
</dbReference>
<dbReference type="AlphaFoldDB" id="A0A3P7LDS1"/>
<reference evidence="2 3" key="1">
    <citation type="submission" date="2018-11" db="EMBL/GenBank/DDBJ databases">
        <authorList>
            <consortium name="Pathogen Informatics"/>
        </authorList>
    </citation>
    <scope>NUCLEOTIDE SEQUENCE [LARGE SCALE GENOMIC DNA]</scope>
</reference>
<dbReference type="Proteomes" id="UP000281553">
    <property type="component" value="Unassembled WGS sequence"/>
</dbReference>
<accession>A0A3P7LDS1</accession>
<evidence type="ECO:0000313" key="2">
    <source>
        <dbReference type="EMBL" id="VDN11460.1"/>
    </source>
</evidence>
<dbReference type="PRINTS" id="PR01438">
    <property type="entry name" value="UNVRSLSTRESS"/>
</dbReference>
<dbReference type="EMBL" id="UYRU01051494">
    <property type="protein sequence ID" value="VDN11460.1"/>
    <property type="molecule type" value="Genomic_DNA"/>
</dbReference>